<evidence type="ECO:0000313" key="2">
    <source>
        <dbReference type="Proteomes" id="UP000441586"/>
    </source>
</evidence>
<dbReference type="AlphaFoldDB" id="A0A6A4R973"/>
<accession>A0A6A4R973</accession>
<dbReference type="PANTHER" id="PTHR35446:SF3">
    <property type="entry name" value="CMD DOMAIN-CONTAINING PROTEIN"/>
    <property type="match status" value="1"/>
</dbReference>
<dbReference type="RefSeq" id="WP_158980081.1">
    <property type="nucleotide sequence ID" value="NZ_WSFO01000008.1"/>
</dbReference>
<evidence type="ECO:0000313" key="1">
    <source>
        <dbReference type="EMBL" id="KAE9628889.1"/>
    </source>
</evidence>
<sequence length="187" mass="20694">MTTFPHHTAETAPEAAKENLKASEKAYGFLPGLYQVMADAPQLLDTYLRTHEAFVSTSFDNTELTVVWQSINVEHDCHYCVPAHTGIAHSMNIDQGVIDALRDETPLVDPKLEALRTFTLALVRGRGYVAQADYDAFYAAGYGTQQVLEIILGLSQKILSNYTNHVALTAVDPAFQQFSWSKTDKVA</sequence>
<organism evidence="1 2">
    <name type="scientific">Parasedimentitalea maritima</name>
    <dbReference type="NCBI Taxonomy" id="2578117"/>
    <lineage>
        <taxon>Bacteria</taxon>
        <taxon>Pseudomonadati</taxon>
        <taxon>Pseudomonadota</taxon>
        <taxon>Alphaproteobacteria</taxon>
        <taxon>Rhodobacterales</taxon>
        <taxon>Paracoccaceae</taxon>
        <taxon>Parasedimentitalea</taxon>
    </lineage>
</organism>
<protein>
    <submittedName>
        <fullName evidence="1">Carboxymuconolactone decarboxylase family protein</fullName>
    </submittedName>
</protein>
<dbReference type="InterPro" id="IPR029032">
    <property type="entry name" value="AhpD-like"/>
</dbReference>
<name>A0A6A4R973_9RHOB</name>
<dbReference type="PANTHER" id="PTHR35446">
    <property type="entry name" value="SI:CH211-175M2.5"/>
    <property type="match status" value="1"/>
</dbReference>
<proteinExistence type="predicted"/>
<dbReference type="Gene3D" id="1.20.1290.10">
    <property type="entry name" value="AhpD-like"/>
    <property type="match status" value="1"/>
</dbReference>
<dbReference type="Proteomes" id="UP000441586">
    <property type="component" value="Unassembled WGS sequence"/>
</dbReference>
<dbReference type="EMBL" id="WSFO01000008">
    <property type="protein sequence ID" value="KAE9628889.1"/>
    <property type="molecule type" value="Genomic_DNA"/>
</dbReference>
<dbReference type="SUPFAM" id="SSF69118">
    <property type="entry name" value="AhpD-like"/>
    <property type="match status" value="1"/>
</dbReference>
<comment type="caution">
    <text evidence="1">The sequence shown here is derived from an EMBL/GenBank/DDBJ whole genome shotgun (WGS) entry which is preliminary data.</text>
</comment>
<reference evidence="1 2" key="1">
    <citation type="submission" date="2019-12" db="EMBL/GenBank/DDBJ databases">
        <authorList>
            <person name="Zhang Y.-J."/>
        </authorList>
    </citation>
    <scope>NUCLEOTIDE SEQUENCE [LARGE SCALE GENOMIC DNA]</scope>
    <source>
        <strain evidence="1 2">H18S-6</strain>
    </source>
</reference>
<gene>
    <name evidence="1" type="ORF">GP644_14065</name>
</gene>